<dbReference type="EMBL" id="JAKRRY010000040">
    <property type="protein sequence ID" value="MCW8348524.1"/>
    <property type="molecule type" value="Genomic_DNA"/>
</dbReference>
<comment type="caution">
    <text evidence="2">The sequence shown here is derived from an EMBL/GenBank/DDBJ whole genome shotgun (WGS) entry which is preliminary data.</text>
</comment>
<proteinExistence type="predicted"/>
<evidence type="ECO:0000313" key="2">
    <source>
        <dbReference type="EMBL" id="MCW8348524.1"/>
    </source>
</evidence>
<evidence type="ECO:0000256" key="1">
    <source>
        <dbReference type="SAM" id="SignalP"/>
    </source>
</evidence>
<feature type="signal peptide" evidence="1">
    <location>
        <begin position="1"/>
        <end position="19"/>
    </location>
</feature>
<dbReference type="AlphaFoldDB" id="A0A9X3CS38"/>
<sequence>MTKKLIFLTTLLASGGAIANSSGGNDVYFNTNIASQCGVTVVDESGTIGEFHGEDRVSSDDDPASADIINNVVDSISVSTVVDYQDGKLLDINGDPFFNWTIVDTSRDKIIDTGDLTSNSFEFGVPRIQNVTNIKIYVNQNGLDELTAGSHTVQFSLNVVCAGAS</sequence>
<keyword evidence="3" id="KW-1185">Reference proteome</keyword>
<gene>
    <name evidence="2" type="ORF">MD535_21290</name>
</gene>
<dbReference type="Proteomes" id="UP001155587">
    <property type="component" value="Unassembled WGS sequence"/>
</dbReference>
<organism evidence="2 3">
    <name type="scientific">Vibrio qingdaonensis</name>
    <dbReference type="NCBI Taxonomy" id="2829491"/>
    <lineage>
        <taxon>Bacteria</taxon>
        <taxon>Pseudomonadati</taxon>
        <taxon>Pseudomonadota</taxon>
        <taxon>Gammaproteobacteria</taxon>
        <taxon>Vibrionales</taxon>
        <taxon>Vibrionaceae</taxon>
        <taxon>Vibrio</taxon>
    </lineage>
</organism>
<evidence type="ECO:0000313" key="3">
    <source>
        <dbReference type="Proteomes" id="UP001155587"/>
    </source>
</evidence>
<evidence type="ECO:0008006" key="4">
    <source>
        <dbReference type="Google" id="ProtNLM"/>
    </source>
</evidence>
<accession>A0A9X3CS38</accession>
<keyword evidence="1" id="KW-0732">Signal</keyword>
<reference evidence="2" key="1">
    <citation type="submission" date="2022-02" db="EMBL/GenBank/DDBJ databases">
        <title>Vibrio sp. nov, a new bacterium isolated from seawater.</title>
        <authorList>
            <person name="Yuan Y."/>
        </authorList>
    </citation>
    <scope>NUCLEOTIDE SEQUENCE</scope>
    <source>
        <strain evidence="2">ZSDZ65</strain>
    </source>
</reference>
<feature type="chain" id="PRO_5040769179" description="Adhesin" evidence="1">
    <location>
        <begin position="20"/>
        <end position="165"/>
    </location>
</feature>
<protein>
    <recommendedName>
        <fullName evidence="4">Adhesin</fullName>
    </recommendedName>
</protein>
<name>A0A9X3CS38_9VIBR</name>
<dbReference type="RefSeq" id="WP_265677047.1">
    <property type="nucleotide sequence ID" value="NZ_JAKRRY010000040.1"/>
</dbReference>